<dbReference type="GO" id="GO:0000160">
    <property type="term" value="P:phosphorelay signal transduction system"/>
    <property type="evidence" value="ECO:0007669"/>
    <property type="project" value="UniProtKB-KW"/>
</dbReference>
<sequence length="99" mass="10071">MTVGALESNARGTDEGTRPHGFYVEDTGSGLPADRESLFEFGYTTDADGTGLGLAIVEGIATAHGWSIAARNGASGGARFEFDDVRVDGGASDTAADSV</sequence>
<name>L9Y653_9EURY</name>
<reference evidence="8 9" key="1">
    <citation type="journal article" date="2014" name="PLoS Genet.">
        <title>Phylogenetically driven sequencing of extremely halophilic archaea reveals strategies for static and dynamic osmo-response.</title>
        <authorList>
            <person name="Becker E.A."/>
            <person name="Seitzer P.M."/>
            <person name="Tritt A."/>
            <person name="Larsen D."/>
            <person name="Krusor M."/>
            <person name="Yao A.I."/>
            <person name="Wu D."/>
            <person name="Madern D."/>
            <person name="Eisen J.A."/>
            <person name="Darling A.E."/>
            <person name="Facciotti M.T."/>
        </authorList>
    </citation>
    <scope>NUCLEOTIDE SEQUENCE [LARGE SCALE GENOMIC DNA]</scope>
    <source>
        <strain evidence="8 9">JCM 10478</strain>
    </source>
</reference>
<evidence type="ECO:0000313" key="9">
    <source>
        <dbReference type="Proteomes" id="UP000011632"/>
    </source>
</evidence>
<feature type="region of interest" description="Disordered" evidence="6">
    <location>
        <begin position="1"/>
        <end position="29"/>
    </location>
</feature>
<keyword evidence="9" id="KW-1185">Reference proteome</keyword>
<evidence type="ECO:0000256" key="3">
    <source>
        <dbReference type="ARBA" id="ARBA00022679"/>
    </source>
</evidence>
<dbReference type="PRINTS" id="PR00344">
    <property type="entry name" value="BCTRLSENSOR"/>
</dbReference>
<comment type="caution">
    <text evidence="8">The sequence shown here is derived from an EMBL/GenBank/DDBJ whole genome shotgun (WGS) entry which is preliminary data.</text>
</comment>
<dbReference type="STRING" id="1227496.C489_06845"/>
<dbReference type="InterPro" id="IPR036890">
    <property type="entry name" value="HATPase_C_sf"/>
</dbReference>
<dbReference type="EMBL" id="AOID01000022">
    <property type="protein sequence ID" value="ELY68398.1"/>
    <property type="molecule type" value="Genomic_DNA"/>
</dbReference>
<evidence type="ECO:0000256" key="6">
    <source>
        <dbReference type="SAM" id="MobiDB-lite"/>
    </source>
</evidence>
<protein>
    <recommendedName>
        <fullName evidence="2">histidine kinase</fullName>
        <ecNumber evidence="2">2.7.13.3</ecNumber>
    </recommendedName>
</protein>
<evidence type="ECO:0000256" key="2">
    <source>
        <dbReference type="ARBA" id="ARBA00012438"/>
    </source>
</evidence>
<dbReference type="PANTHER" id="PTHR43711:SF1">
    <property type="entry name" value="HISTIDINE KINASE 1"/>
    <property type="match status" value="1"/>
</dbReference>
<keyword evidence="3" id="KW-0808">Transferase</keyword>
<evidence type="ECO:0000256" key="1">
    <source>
        <dbReference type="ARBA" id="ARBA00000085"/>
    </source>
</evidence>
<organism evidence="8 9">
    <name type="scientific">Natrinema versiforme JCM 10478</name>
    <dbReference type="NCBI Taxonomy" id="1227496"/>
    <lineage>
        <taxon>Archaea</taxon>
        <taxon>Methanobacteriati</taxon>
        <taxon>Methanobacteriota</taxon>
        <taxon>Stenosarchaea group</taxon>
        <taxon>Halobacteria</taxon>
        <taxon>Halobacteriales</taxon>
        <taxon>Natrialbaceae</taxon>
        <taxon>Natrinema</taxon>
    </lineage>
</organism>
<comment type="catalytic activity">
    <reaction evidence="1">
        <text>ATP + protein L-histidine = ADP + protein N-phospho-L-histidine.</text>
        <dbReference type="EC" id="2.7.13.3"/>
    </reaction>
</comment>
<accession>L9Y653</accession>
<feature type="domain" description="Histidine kinase/HSP90-like ATPase" evidence="7">
    <location>
        <begin position="22"/>
        <end position="82"/>
    </location>
</feature>
<dbReference type="RefSeq" id="WP_006430426.1">
    <property type="nucleotide sequence ID" value="NZ_AOID01000022.1"/>
</dbReference>
<evidence type="ECO:0000256" key="4">
    <source>
        <dbReference type="ARBA" id="ARBA00022777"/>
    </source>
</evidence>
<keyword evidence="5" id="KW-0902">Two-component regulatory system</keyword>
<proteinExistence type="predicted"/>
<dbReference type="SUPFAM" id="SSF55874">
    <property type="entry name" value="ATPase domain of HSP90 chaperone/DNA topoisomerase II/histidine kinase"/>
    <property type="match status" value="1"/>
</dbReference>
<dbReference type="InterPro" id="IPR003594">
    <property type="entry name" value="HATPase_dom"/>
</dbReference>
<dbReference type="Proteomes" id="UP000011632">
    <property type="component" value="Unassembled WGS sequence"/>
</dbReference>
<evidence type="ECO:0000256" key="5">
    <source>
        <dbReference type="ARBA" id="ARBA00023012"/>
    </source>
</evidence>
<keyword evidence="4 8" id="KW-0418">Kinase</keyword>
<gene>
    <name evidence="8" type="ORF">C489_06845</name>
</gene>
<dbReference type="PATRIC" id="fig|1227496.3.peg.1382"/>
<dbReference type="AlphaFoldDB" id="L9Y653"/>
<dbReference type="Gene3D" id="3.30.565.10">
    <property type="entry name" value="Histidine kinase-like ATPase, C-terminal domain"/>
    <property type="match status" value="1"/>
</dbReference>
<dbReference type="PANTHER" id="PTHR43711">
    <property type="entry name" value="TWO-COMPONENT HISTIDINE KINASE"/>
    <property type="match status" value="1"/>
</dbReference>
<dbReference type="GO" id="GO:0004673">
    <property type="term" value="F:protein histidine kinase activity"/>
    <property type="evidence" value="ECO:0007669"/>
    <property type="project" value="UniProtKB-EC"/>
</dbReference>
<evidence type="ECO:0000259" key="7">
    <source>
        <dbReference type="Pfam" id="PF02518"/>
    </source>
</evidence>
<dbReference type="InterPro" id="IPR004358">
    <property type="entry name" value="Sig_transdc_His_kin-like_C"/>
</dbReference>
<dbReference type="Pfam" id="PF02518">
    <property type="entry name" value="HATPase_c"/>
    <property type="match status" value="1"/>
</dbReference>
<evidence type="ECO:0000313" key="8">
    <source>
        <dbReference type="EMBL" id="ELY68398.1"/>
    </source>
</evidence>
<dbReference type="EC" id="2.7.13.3" evidence="2"/>
<dbReference type="InterPro" id="IPR050736">
    <property type="entry name" value="Sensor_HK_Regulatory"/>
</dbReference>